<feature type="transmembrane region" description="Helical" evidence="1">
    <location>
        <begin position="77"/>
        <end position="96"/>
    </location>
</feature>
<feature type="transmembrane region" description="Helical" evidence="1">
    <location>
        <begin position="126"/>
        <end position="146"/>
    </location>
</feature>
<evidence type="ECO:0000313" key="3">
    <source>
        <dbReference type="Proteomes" id="UP000260025"/>
    </source>
</evidence>
<feature type="transmembrane region" description="Helical" evidence="1">
    <location>
        <begin position="178"/>
        <end position="197"/>
    </location>
</feature>
<sequence>MKKILDYYTVKDAPQDEIEQFLQTLPLQNKAPQAWDQMKLQWKCIPKYYILLLFTLTAFTIYYLFHRTPEQYNREGIWEITMYYMIGFLVITIPQFTRSGEFQMEELERSCRYSYIQILFTRIRMFACLFIAMLFIICIAAVFYMQEGYLELILTISFSLVFVCDEILLFLRKARHWTGPGLMSGCFVLTFGTMRILSEIIFYLSWSVLLLFIIVCTAAGIYLWKQFRREYQNNETFSRACYEEI</sequence>
<gene>
    <name evidence="2" type="ORF">DXA38_18035</name>
</gene>
<protein>
    <submittedName>
        <fullName evidence="2">Uncharacterized protein</fullName>
    </submittedName>
</protein>
<evidence type="ECO:0000256" key="1">
    <source>
        <dbReference type="SAM" id="Phobius"/>
    </source>
</evidence>
<evidence type="ECO:0000313" key="2">
    <source>
        <dbReference type="EMBL" id="RGC11405.1"/>
    </source>
</evidence>
<accession>A0A3E2VL59</accession>
<keyword evidence="1" id="KW-1133">Transmembrane helix</keyword>
<dbReference type="Proteomes" id="UP000260025">
    <property type="component" value="Unassembled WGS sequence"/>
</dbReference>
<keyword evidence="1" id="KW-0812">Transmembrane</keyword>
<feature type="transmembrane region" description="Helical" evidence="1">
    <location>
        <begin position="48"/>
        <end position="65"/>
    </location>
</feature>
<comment type="caution">
    <text evidence="2">The sequence shown here is derived from an EMBL/GenBank/DDBJ whole genome shotgun (WGS) entry which is preliminary data.</text>
</comment>
<proteinExistence type="predicted"/>
<dbReference type="AlphaFoldDB" id="A0A3E2VL59"/>
<name>A0A3E2VL59_CLOIN</name>
<dbReference type="EMBL" id="QVEV01000036">
    <property type="protein sequence ID" value="RGC11405.1"/>
    <property type="molecule type" value="Genomic_DNA"/>
</dbReference>
<reference evidence="2 3" key="1">
    <citation type="submission" date="2018-08" db="EMBL/GenBank/DDBJ databases">
        <title>A genome reference for cultivated species of the human gut microbiota.</title>
        <authorList>
            <person name="Zou Y."/>
            <person name="Xue W."/>
            <person name="Luo G."/>
        </authorList>
    </citation>
    <scope>NUCLEOTIDE SEQUENCE [LARGE SCALE GENOMIC DNA]</scope>
    <source>
        <strain evidence="2 3">OF01-2LB</strain>
    </source>
</reference>
<dbReference type="RefSeq" id="WP_117444408.1">
    <property type="nucleotide sequence ID" value="NZ_JAJFEN010000076.1"/>
</dbReference>
<feature type="transmembrane region" description="Helical" evidence="1">
    <location>
        <begin position="152"/>
        <end position="171"/>
    </location>
</feature>
<organism evidence="2 3">
    <name type="scientific">Clostridium innocuum</name>
    <dbReference type="NCBI Taxonomy" id="1522"/>
    <lineage>
        <taxon>Bacteria</taxon>
        <taxon>Bacillati</taxon>
        <taxon>Bacillota</taxon>
        <taxon>Clostridia</taxon>
        <taxon>Eubacteriales</taxon>
        <taxon>Clostridiaceae</taxon>
        <taxon>Clostridium</taxon>
    </lineage>
</organism>
<feature type="transmembrane region" description="Helical" evidence="1">
    <location>
        <begin position="203"/>
        <end position="224"/>
    </location>
</feature>
<keyword evidence="1" id="KW-0472">Membrane</keyword>